<evidence type="ECO:0000313" key="9">
    <source>
        <dbReference type="EMBL" id="TGL89528.1"/>
    </source>
</evidence>
<evidence type="ECO:0000256" key="5">
    <source>
        <dbReference type="ARBA" id="ARBA00022989"/>
    </source>
</evidence>
<accession>A0A6N4QWC1</accession>
<feature type="transmembrane region" description="Helical" evidence="8">
    <location>
        <begin position="115"/>
        <end position="133"/>
    </location>
</feature>
<evidence type="ECO:0000256" key="1">
    <source>
        <dbReference type="ARBA" id="ARBA00004651"/>
    </source>
</evidence>
<dbReference type="PANTHER" id="PTHR13285">
    <property type="entry name" value="ACYLTRANSFERASE"/>
    <property type="match status" value="1"/>
</dbReference>
<sequence length="471" mass="54746">MVFSSVVFIFLFLPLTLLLYYIAGKRYRNVILLLASLLFYFWGEGEYINVMLASIIVNFSVGFLITKYRSYGLLAVGVLLNLLILGYYKYFNFFQQNVSFIFNSSLALGLDYKKVHLPIGISFFTFQSISYIVDVYRKETIPQKNIFNLALYISLFPQLIAGPIVRYSHIAKEIEIRNENLEDFIAGIQRFIIGLSKKVLIANNVAVIADGIFSIPSGSLSTSLAWVGILSYTLQIYFDFSGYSDMAIGLGRMFGFHFEENFNYPYAASSVKDFWRRWHISLSTWFRDYVYIPLGGNKIGNGRTYFNLIFVFFITGLWHGANWTFVIWGLFHGFFLLLERIFFERWLNRMPILFRKSYVILVIMFAWVFFRVEDVNAAFSYICKMLGIGSVSDGKFYVGMYMNNITLSALIVGCFLSQPLNEAFQKAFPNIRFPLLNFLPNFEKVWLLFCFFLCVVVLSSETYNPFIYFRF</sequence>
<feature type="transmembrane region" description="Helical" evidence="8">
    <location>
        <begin position="48"/>
        <end position="65"/>
    </location>
</feature>
<dbReference type="Pfam" id="PF03062">
    <property type="entry name" value="MBOAT"/>
    <property type="match status" value="1"/>
</dbReference>
<comment type="subcellular location">
    <subcellularLocation>
        <location evidence="1">Cell membrane</location>
        <topology evidence="1">Multi-pass membrane protein</topology>
    </subcellularLocation>
</comment>
<evidence type="ECO:0000256" key="8">
    <source>
        <dbReference type="SAM" id="Phobius"/>
    </source>
</evidence>
<protein>
    <submittedName>
        <fullName evidence="9">MBOAT family protein</fullName>
    </submittedName>
</protein>
<dbReference type="InterPro" id="IPR024194">
    <property type="entry name" value="Ac/AlaTfrase_AlgI/DltB"/>
</dbReference>
<dbReference type="PIRSF" id="PIRSF016636">
    <property type="entry name" value="AlgI_DltB"/>
    <property type="match status" value="1"/>
</dbReference>
<dbReference type="EMBL" id="RQGM01000006">
    <property type="protein sequence ID" value="TGL89528.1"/>
    <property type="molecule type" value="Genomic_DNA"/>
</dbReference>
<keyword evidence="7" id="KW-0012">Acyltransferase</keyword>
<feature type="transmembrane region" description="Helical" evidence="8">
    <location>
        <begin position="6"/>
        <end position="22"/>
    </location>
</feature>
<proteinExistence type="inferred from homology"/>
<keyword evidence="3 7" id="KW-1003">Cell membrane</keyword>
<dbReference type="InterPro" id="IPR004299">
    <property type="entry name" value="MBOAT_fam"/>
</dbReference>
<dbReference type="InterPro" id="IPR028362">
    <property type="entry name" value="AlgI"/>
</dbReference>
<feature type="transmembrane region" description="Helical" evidence="8">
    <location>
        <begin position="145"/>
        <end position="165"/>
    </location>
</feature>
<comment type="similarity">
    <text evidence="2 7">Belongs to the membrane-bound acyltransferase family.</text>
</comment>
<evidence type="ECO:0000256" key="4">
    <source>
        <dbReference type="ARBA" id="ARBA00022692"/>
    </source>
</evidence>
<dbReference type="GO" id="GO:0042121">
    <property type="term" value="P:alginic acid biosynthetic process"/>
    <property type="evidence" value="ECO:0007669"/>
    <property type="project" value="InterPro"/>
</dbReference>
<keyword evidence="4 8" id="KW-0812">Transmembrane</keyword>
<feature type="transmembrane region" description="Helical" evidence="8">
    <location>
        <begin position="405"/>
        <end position="424"/>
    </location>
</feature>
<keyword evidence="6 7" id="KW-0472">Membrane</keyword>
<feature type="transmembrane region" description="Helical" evidence="8">
    <location>
        <begin position="72"/>
        <end position="90"/>
    </location>
</feature>
<evidence type="ECO:0000256" key="7">
    <source>
        <dbReference type="PIRNR" id="PIRNR016636"/>
    </source>
</evidence>
<name>A0A6N4QWC1_9LEPT</name>
<reference evidence="9 10" key="1">
    <citation type="journal article" date="2019" name="PLoS Negl. Trop. Dis.">
        <title>Revisiting the worldwide diversity of Leptospira species in the environment.</title>
        <authorList>
            <person name="Vincent A.T."/>
            <person name="Schiettekatte O."/>
            <person name="Bourhy P."/>
            <person name="Veyrier F.J."/>
            <person name="Picardeau M."/>
        </authorList>
    </citation>
    <scope>NUCLEOTIDE SEQUENCE [LARGE SCALE GENOMIC DNA]</scope>
    <source>
        <strain evidence="9 10">201702445</strain>
    </source>
</reference>
<organism evidence="9 10">
    <name type="scientific">Leptospira yasudae</name>
    <dbReference type="NCBI Taxonomy" id="2202201"/>
    <lineage>
        <taxon>Bacteria</taxon>
        <taxon>Pseudomonadati</taxon>
        <taxon>Spirochaetota</taxon>
        <taxon>Spirochaetia</taxon>
        <taxon>Leptospirales</taxon>
        <taxon>Leptospiraceae</taxon>
        <taxon>Leptospira</taxon>
    </lineage>
</organism>
<feature type="transmembrane region" description="Helical" evidence="8">
    <location>
        <begin position="445"/>
        <end position="463"/>
    </location>
</feature>
<dbReference type="GO" id="GO:0016746">
    <property type="term" value="F:acyltransferase activity"/>
    <property type="evidence" value="ECO:0007669"/>
    <property type="project" value="UniProtKB-KW"/>
</dbReference>
<dbReference type="PANTHER" id="PTHR13285:SF18">
    <property type="entry name" value="PROTEIN-CYSTEINE N-PALMITOYLTRANSFERASE RASP"/>
    <property type="match status" value="1"/>
</dbReference>
<dbReference type="PIRSF" id="PIRSF500217">
    <property type="entry name" value="AlgI"/>
    <property type="match status" value="1"/>
</dbReference>
<evidence type="ECO:0000256" key="2">
    <source>
        <dbReference type="ARBA" id="ARBA00010323"/>
    </source>
</evidence>
<feature type="transmembrane region" description="Helical" evidence="8">
    <location>
        <begin position="352"/>
        <end position="370"/>
    </location>
</feature>
<dbReference type="AlphaFoldDB" id="A0A6N4QWC1"/>
<dbReference type="InterPro" id="IPR051085">
    <property type="entry name" value="MB_O-acyltransferase"/>
</dbReference>
<evidence type="ECO:0000256" key="3">
    <source>
        <dbReference type="ARBA" id="ARBA00022475"/>
    </source>
</evidence>
<gene>
    <name evidence="9" type="ORF">EHQ83_01060</name>
</gene>
<keyword evidence="7" id="KW-0808">Transferase</keyword>
<dbReference type="Proteomes" id="UP000297613">
    <property type="component" value="Unassembled WGS sequence"/>
</dbReference>
<evidence type="ECO:0000313" key="10">
    <source>
        <dbReference type="Proteomes" id="UP000297613"/>
    </source>
</evidence>
<evidence type="ECO:0000256" key="6">
    <source>
        <dbReference type="ARBA" id="ARBA00023136"/>
    </source>
</evidence>
<dbReference type="GO" id="GO:0005886">
    <property type="term" value="C:plasma membrane"/>
    <property type="evidence" value="ECO:0007669"/>
    <property type="project" value="UniProtKB-SubCell"/>
</dbReference>
<feature type="transmembrane region" description="Helical" evidence="8">
    <location>
        <begin position="223"/>
        <end position="243"/>
    </location>
</feature>
<keyword evidence="5 8" id="KW-1133">Transmembrane helix</keyword>
<comment type="caution">
    <text evidence="9">The sequence shown here is derived from an EMBL/GenBank/DDBJ whole genome shotgun (WGS) entry which is preliminary data.</text>
</comment>